<dbReference type="Gene3D" id="1.20.1290.10">
    <property type="entry name" value="AhpD-like"/>
    <property type="match status" value="1"/>
</dbReference>
<dbReference type="EMBL" id="LABX01000295">
    <property type="protein sequence ID" value="KMO27526.1"/>
    <property type="molecule type" value="Genomic_DNA"/>
</dbReference>
<dbReference type="Proteomes" id="UP000035929">
    <property type="component" value="Unassembled WGS sequence"/>
</dbReference>
<organism evidence="2 3">
    <name type="scientific">Methylobacterium aquaticum</name>
    <dbReference type="NCBI Taxonomy" id="270351"/>
    <lineage>
        <taxon>Bacteria</taxon>
        <taxon>Pseudomonadati</taxon>
        <taxon>Pseudomonadota</taxon>
        <taxon>Alphaproteobacteria</taxon>
        <taxon>Hyphomicrobiales</taxon>
        <taxon>Methylobacteriaceae</taxon>
        <taxon>Methylobacterium</taxon>
    </lineage>
</organism>
<evidence type="ECO:0000313" key="2">
    <source>
        <dbReference type="EMBL" id="KMO27526.1"/>
    </source>
</evidence>
<protein>
    <recommendedName>
        <fullName evidence="1">Carboxymuconolactone decarboxylase-like domain-containing protein</fullName>
    </recommendedName>
</protein>
<dbReference type="SUPFAM" id="SSF69118">
    <property type="entry name" value="AhpD-like"/>
    <property type="match status" value="1"/>
</dbReference>
<name>A0A0J6UNC3_9HYPH</name>
<accession>A0A0J6UNC3</accession>
<evidence type="ECO:0000313" key="3">
    <source>
        <dbReference type="Proteomes" id="UP000035929"/>
    </source>
</evidence>
<dbReference type="InterPro" id="IPR029032">
    <property type="entry name" value="AhpD-like"/>
</dbReference>
<dbReference type="PANTHER" id="PTHR35446">
    <property type="entry name" value="SI:CH211-175M2.5"/>
    <property type="match status" value="1"/>
</dbReference>
<comment type="caution">
    <text evidence="2">The sequence shown here is derived from an EMBL/GenBank/DDBJ whole genome shotgun (WGS) entry which is preliminary data.</text>
</comment>
<reference evidence="2 3" key="1">
    <citation type="submission" date="2015-03" db="EMBL/GenBank/DDBJ databases">
        <title>Genome sequencing of Methylobacterium aquaticum DSM16371 type strain.</title>
        <authorList>
            <person name="Chaudhry V."/>
            <person name="Patil P.B."/>
        </authorList>
    </citation>
    <scope>NUCLEOTIDE SEQUENCE [LARGE SCALE GENOMIC DNA]</scope>
    <source>
        <strain evidence="2 3">DSM 16371</strain>
    </source>
</reference>
<proteinExistence type="predicted"/>
<dbReference type="PATRIC" id="fig|270351.6.peg.4486"/>
<dbReference type="PANTHER" id="PTHR35446:SF3">
    <property type="entry name" value="CMD DOMAIN-CONTAINING PROTEIN"/>
    <property type="match status" value="1"/>
</dbReference>
<dbReference type="AlphaFoldDB" id="A0A0J6UNC3"/>
<feature type="domain" description="Carboxymuconolactone decarboxylase-like" evidence="1">
    <location>
        <begin position="44"/>
        <end position="108"/>
    </location>
</feature>
<dbReference type="GO" id="GO:0051920">
    <property type="term" value="F:peroxiredoxin activity"/>
    <property type="evidence" value="ECO:0007669"/>
    <property type="project" value="InterPro"/>
</dbReference>
<dbReference type="InterPro" id="IPR003779">
    <property type="entry name" value="CMD-like"/>
</dbReference>
<dbReference type="Pfam" id="PF02627">
    <property type="entry name" value="CMD"/>
    <property type="match status" value="1"/>
</dbReference>
<evidence type="ECO:0000259" key="1">
    <source>
        <dbReference type="Pfam" id="PF02627"/>
    </source>
</evidence>
<sequence length="190" mass="20890">MTAFTLHTPETAPQEARDVLLRIQASWTFIPNLHRMLAESPVTLKAYDALIGLVGQSSFTPAEQQVVYLAINVFHECEYCTSGHTVLARRSGLSPDVIVALRDEREIADLRLETLRRFAEGVVRERGFVGDAAVEAFLEAGFTRAQVLEVVLIAAAKTISNYANHLTHTPLDPFMAETAWVAPGNRGQAS</sequence>
<dbReference type="RefSeq" id="WP_048467513.1">
    <property type="nucleotide sequence ID" value="NZ_LABX01000295.1"/>
</dbReference>
<gene>
    <name evidence="2" type="ORF">VP06_30295</name>
</gene>
<dbReference type="OrthoDB" id="9808310at2"/>